<evidence type="ECO:0000313" key="1">
    <source>
        <dbReference type="EMBL" id="KAG8367352.1"/>
    </source>
</evidence>
<name>A0AAV6WIR2_9LAMI</name>
<organism evidence="1 2">
    <name type="scientific">Buddleja alternifolia</name>
    <dbReference type="NCBI Taxonomy" id="168488"/>
    <lineage>
        <taxon>Eukaryota</taxon>
        <taxon>Viridiplantae</taxon>
        <taxon>Streptophyta</taxon>
        <taxon>Embryophyta</taxon>
        <taxon>Tracheophyta</taxon>
        <taxon>Spermatophyta</taxon>
        <taxon>Magnoliopsida</taxon>
        <taxon>eudicotyledons</taxon>
        <taxon>Gunneridae</taxon>
        <taxon>Pentapetalae</taxon>
        <taxon>asterids</taxon>
        <taxon>lamiids</taxon>
        <taxon>Lamiales</taxon>
        <taxon>Scrophulariaceae</taxon>
        <taxon>Buddlejeae</taxon>
        <taxon>Buddleja</taxon>
    </lineage>
</organism>
<dbReference type="Proteomes" id="UP000826271">
    <property type="component" value="Unassembled WGS sequence"/>
</dbReference>
<sequence>MVDLHMLVKKGKIASKALTCQSNDSVNMSFISPRDYEFSCSNSPIFPSKRKTHHHNQYQADQELKVMQKMFDILNRYDVVEASPLPGFGPSPVVRQLRVTDSPFSEMKEITEKQQQVDKDAEEFINKFYKDLKNQKKIAALESPSPYHLWAR</sequence>
<dbReference type="AlphaFoldDB" id="A0AAV6WIR2"/>
<dbReference type="Pfam" id="PF05553">
    <property type="entry name" value="DUF761"/>
    <property type="match status" value="1"/>
</dbReference>
<dbReference type="PANTHER" id="PTHR33265">
    <property type="entry name" value="AVR9/CF-9 RAPIDLY ELICITED PROTEIN-RELATED"/>
    <property type="match status" value="1"/>
</dbReference>
<protein>
    <submittedName>
        <fullName evidence="1">Uncharacterized protein</fullName>
    </submittedName>
</protein>
<keyword evidence="2" id="KW-1185">Reference proteome</keyword>
<comment type="caution">
    <text evidence="1">The sequence shown here is derived from an EMBL/GenBank/DDBJ whole genome shotgun (WGS) entry which is preliminary data.</text>
</comment>
<dbReference type="EMBL" id="WHWC01000016">
    <property type="protein sequence ID" value="KAG8367352.1"/>
    <property type="molecule type" value="Genomic_DNA"/>
</dbReference>
<dbReference type="PANTHER" id="PTHR33265:SF26">
    <property type="entry name" value="OS06G0554600 PROTEIN"/>
    <property type="match status" value="1"/>
</dbReference>
<reference evidence="1" key="1">
    <citation type="submission" date="2019-10" db="EMBL/GenBank/DDBJ databases">
        <authorList>
            <person name="Zhang R."/>
            <person name="Pan Y."/>
            <person name="Wang J."/>
            <person name="Ma R."/>
            <person name="Yu S."/>
        </authorList>
    </citation>
    <scope>NUCLEOTIDE SEQUENCE</scope>
    <source>
        <strain evidence="1">LA-IB0</strain>
        <tissue evidence="1">Leaf</tissue>
    </source>
</reference>
<accession>A0AAV6WIR2</accession>
<gene>
    <name evidence="1" type="ORF">BUALT_Bualt16G0063200</name>
</gene>
<proteinExistence type="predicted"/>
<dbReference type="InterPro" id="IPR008480">
    <property type="entry name" value="DUF761_pln"/>
</dbReference>
<evidence type="ECO:0000313" key="2">
    <source>
        <dbReference type="Proteomes" id="UP000826271"/>
    </source>
</evidence>